<dbReference type="Proteomes" id="UP000192330">
    <property type="component" value="Unassembled WGS sequence"/>
</dbReference>
<name>A0A1W2BKA5_9RHOB</name>
<dbReference type="OrthoDB" id="5763339at2"/>
<organism evidence="3 4">
    <name type="scientific">Primorskyibacter flagellatus</name>
    <dbReference type="NCBI Taxonomy" id="1387277"/>
    <lineage>
        <taxon>Bacteria</taxon>
        <taxon>Pseudomonadati</taxon>
        <taxon>Pseudomonadota</taxon>
        <taxon>Alphaproteobacteria</taxon>
        <taxon>Rhodobacterales</taxon>
        <taxon>Roseobacteraceae</taxon>
        <taxon>Primorskyibacter</taxon>
    </lineage>
</organism>
<evidence type="ECO:0000256" key="1">
    <source>
        <dbReference type="ARBA" id="ARBA00009387"/>
    </source>
</evidence>
<reference evidence="3 4" key="1">
    <citation type="submission" date="2017-04" db="EMBL/GenBank/DDBJ databases">
        <authorList>
            <person name="Afonso C.L."/>
            <person name="Miller P.J."/>
            <person name="Scott M.A."/>
            <person name="Spackman E."/>
            <person name="Goraichik I."/>
            <person name="Dimitrov K.M."/>
            <person name="Suarez D.L."/>
            <person name="Swayne D.E."/>
        </authorList>
    </citation>
    <scope>NUCLEOTIDE SEQUENCE [LARGE SCALE GENOMIC DNA]</scope>
    <source>
        <strain evidence="3 4">CGMCC 1.12644</strain>
    </source>
</reference>
<dbReference type="InterPro" id="IPR023346">
    <property type="entry name" value="Lysozyme-like_dom_sf"/>
</dbReference>
<dbReference type="STRING" id="1387277.SAMN06295998_104111"/>
<dbReference type="InterPro" id="IPR008258">
    <property type="entry name" value="Transglycosylase_SLT_dom_1"/>
</dbReference>
<dbReference type="SUPFAM" id="SSF53955">
    <property type="entry name" value="Lysozyme-like"/>
    <property type="match status" value="1"/>
</dbReference>
<dbReference type="Pfam" id="PF01464">
    <property type="entry name" value="SLT"/>
    <property type="match status" value="1"/>
</dbReference>
<dbReference type="RefSeq" id="WP_084352724.1">
    <property type="nucleotide sequence ID" value="NZ_FWYD01000004.1"/>
</dbReference>
<feature type="domain" description="Transglycosylase SLT" evidence="2">
    <location>
        <begin position="106"/>
        <end position="179"/>
    </location>
</feature>
<dbReference type="AlphaFoldDB" id="A0A1W2BKA5"/>
<gene>
    <name evidence="3" type="ORF">SAMN06295998_104111</name>
</gene>
<accession>A0A1W2BKA5</accession>
<sequence>MLGVLAGPLHAADTVLPDKPVGVALLRSATVQGNIVTASVLAPTRSLRPQRRIDRLPATRWQDVNKGPTWSRAALSALSAHAEPLARTVPQDVVDWCPGYASASLADRRAFWVGFLSALAKHESTYRPEAVGGGGRWYGLLQILPATARGYGCKARTGAALMNGAANLSCGLRIMTRTVRRDGVISRGMRGVAADWGPFHSAAKRRDMATWLRRQSYCKSVPYVRPVARPVDLASN</sequence>
<proteinExistence type="inferred from homology"/>
<keyword evidence="4" id="KW-1185">Reference proteome</keyword>
<dbReference type="Gene3D" id="1.10.530.10">
    <property type="match status" value="1"/>
</dbReference>
<evidence type="ECO:0000313" key="4">
    <source>
        <dbReference type="Proteomes" id="UP000192330"/>
    </source>
</evidence>
<comment type="similarity">
    <text evidence="1">Belongs to the virb1 family.</text>
</comment>
<evidence type="ECO:0000313" key="3">
    <source>
        <dbReference type="EMBL" id="SMC73375.1"/>
    </source>
</evidence>
<dbReference type="EMBL" id="FWYD01000004">
    <property type="protein sequence ID" value="SMC73375.1"/>
    <property type="molecule type" value="Genomic_DNA"/>
</dbReference>
<evidence type="ECO:0000259" key="2">
    <source>
        <dbReference type="Pfam" id="PF01464"/>
    </source>
</evidence>
<protein>
    <submittedName>
        <fullName evidence="3">Transglycosylase SLT domain-containing protein</fullName>
    </submittedName>
</protein>